<name>A0A058ZU30_EUCGR</name>
<evidence type="ECO:0008006" key="4">
    <source>
        <dbReference type="Google" id="ProtNLM"/>
    </source>
</evidence>
<evidence type="ECO:0000313" key="1">
    <source>
        <dbReference type="EMBL" id="KAK2632435.1"/>
    </source>
</evidence>
<reference evidence="1" key="4">
    <citation type="submission" date="2023-07" db="EMBL/GenBank/DDBJ databases">
        <authorList>
            <person name="Myburg A.A."/>
            <person name="Grattapaglia D."/>
            <person name="Tuskan G.A."/>
            <person name="Hellsten U."/>
            <person name="Hayes R.D."/>
            <person name="Grimwood J."/>
            <person name="Jenkins J."/>
            <person name="Lindquist E."/>
            <person name="Tice H."/>
            <person name="Bauer D."/>
            <person name="Goodstein D.M."/>
            <person name="Dubchak I."/>
            <person name="Poliakov A."/>
            <person name="Mizrachi E."/>
            <person name="Kullan A.R."/>
            <person name="Hussey S.G."/>
            <person name="Pinard D."/>
            <person name="Van D.M."/>
            <person name="Singh P."/>
            <person name="Van J.I."/>
            <person name="Silva-Junior O.B."/>
            <person name="Togawa R.C."/>
            <person name="Pappas M.R."/>
            <person name="Faria D.A."/>
            <person name="Sansaloni C.P."/>
            <person name="Petroli C.D."/>
            <person name="Yang X."/>
            <person name="Ranjan P."/>
            <person name="Tschaplinski T.J."/>
            <person name="Ye C.Y."/>
            <person name="Li T."/>
            <person name="Sterck L."/>
            <person name="Vanneste K."/>
            <person name="Murat F."/>
            <person name="Soler M."/>
            <person name="Clemente H.S."/>
            <person name="Saidi N."/>
            <person name="Cassan-Wang H."/>
            <person name="Dunand C."/>
            <person name="Hefer C.A."/>
            <person name="Bornberg-Bauer E."/>
            <person name="Kersting A.R."/>
            <person name="Vining K."/>
            <person name="Amarasinghe V."/>
            <person name="Ranik M."/>
            <person name="Naithani S."/>
            <person name="Elser J."/>
            <person name="Boyd A.E."/>
            <person name="Liston A."/>
            <person name="Spatafora J.W."/>
            <person name="Dharmwardhana P."/>
            <person name="Raja R."/>
            <person name="Sullivan C."/>
            <person name="Romanel E."/>
            <person name="Alves-Ferreira M."/>
            <person name="Kulheim C."/>
            <person name="Foley W."/>
            <person name="Carocha V."/>
            <person name="Paiva J."/>
            <person name="Kudrna D."/>
            <person name="Brommonschenkel S.H."/>
            <person name="Pasquali G."/>
            <person name="Byrne M."/>
            <person name="Rigault P."/>
            <person name="Tibbits J."/>
            <person name="Spokevicius A."/>
            <person name="Jones R.C."/>
            <person name="Steane D.A."/>
            <person name="Vaillancourt R.E."/>
            <person name="Potts B.M."/>
            <person name="Joubert F."/>
            <person name="Barry K."/>
            <person name="Pappas G.J."/>
            <person name="Strauss S.H."/>
            <person name="Jaiswal P."/>
            <person name="Grima-Pettenati J."/>
            <person name="Salse J."/>
            <person name="Van D.P."/>
            <person name="Rokhsar D.S."/>
            <person name="Schmutz J."/>
        </authorList>
    </citation>
    <scope>NUCLEOTIDE SEQUENCE</scope>
    <source>
        <tissue evidence="1">Leaf extractions</tissue>
    </source>
</reference>
<protein>
    <recommendedName>
        <fullName evidence="4">Retrotransposon Copia-like N-terminal domain-containing protein</fullName>
    </recommendedName>
</protein>
<dbReference type="OMA" id="WQTENDV"/>
<reference evidence="1" key="2">
    <citation type="journal article" date="2014" name="Nature">
        <title>The genome of Eucalyptus grandis.</title>
        <authorList>
            <person name="Myburg A.A."/>
            <person name="Grattapaglia D."/>
            <person name="Tuskan G.A."/>
            <person name="Hellsten U."/>
            <person name="Hayes R.D."/>
            <person name="Grimwood J."/>
            <person name="Jenkins J."/>
            <person name="Lindquist E."/>
            <person name="Tice H."/>
            <person name="Bauer D."/>
            <person name="Goodstein D.M."/>
            <person name="Dubchak I."/>
            <person name="Poliakov A."/>
            <person name="Mizrachi E."/>
            <person name="Kullan A.R."/>
            <person name="Hussey S.G."/>
            <person name="Pinard D."/>
            <person name="van der Merwe K."/>
            <person name="Singh P."/>
            <person name="van Jaarsveld I."/>
            <person name="Silva-Junior O.B."/>
            <person name="Togawa R.C."/>
            <person name="Pappas M.R."/>
            <person name="Faria D.A."/>
            <person name="Sansaloni C.P."/>
            <person name="Petroli C.D."/>
            <person name="Yang X."/>
            <person name="Ranjan P."/>
            <person name="Tschaplinski T.J."/>
            <person name="Ye C.Y."/>
            <person name="Li T."/>
            <person name="Sterck L."/>
            <person name="Vanneste K."/>
            <person name="Murat F."/>
            <person name="Soler M."/>
            <person name="Clemente H.S."/>
            <person name="Saidi N."/>
            <person name="Cassan-Wang H."/>
            <person name="Dunand C."/>
            <person name="Hefer C.A."/>
            <person name="Bornberg-Bauer E."/>
            <person name="Kersting A.R."/>
            <person name="Vining K."/>
            <person name="Amarasinghe V."/>
            <person name="Ranik M."/>
            <person name="Naithani S."/>
            <person name="Elser J."/>
            <person name="Boyd A.E."/>
            <person name="Liston A."/>
            <person name="Spatafora J.W."/>
            <person name="Dharmwardhana P."/>
            <person name="Raja R."/>
            <person name="Sullivan C."/>
            <person name="Romanel E."/>
            <person name="Alves-Ferreira M."/>
            <person name="Kulheim C."/>
            <person name="Foley W."/>
            <person name="Carocha V."/>
            <person name="Paiva J."/>
            <person name="Kudrna D."/>
            <person name="Brommonschenkel S.H."/>
            <person name="Pasquali G."/>
            <person name="Byrne M."/>
            <person name="Rigault P."/>
            <person name="Tibbits J."/>
            <person name="Spokevicius A."/>
            <person name="Jones R.C."/>
            <person name="Steane D.A."/>
            <person name="Vaillancourt R.E."/>
            <person name="Potts B.M."/>
            <person name="Joubert F."/>
            <person name="Barry K."/>
            <person name="Pappas G.J."/>
            <person name="Strauss S.H."/>
            <person name="Jaiswal P."/>
            <person name="Grima-Pettenati J."/>
            <person name="Salse J."/>
            <person name="Van de Peer Y."/>
            <person name="Rokhsar D.S."/>
            <person name="Schmutz J."/>
        </authorList>
    </citation>
    <scope>NUCLEOTIDE SEQUENCE</scope>
    <source>
        <tissue evidence="1">Leaf extractions</tissue>
    </source>
</reference>
<organism evidence="2">
    <name type="scientific">Eucalyptus grandis</name>
    <name type="common">Flooded gum</name>
    <dbReference type="NCBI Taxonomy" id="71139"/>
    <lineage>
        <taxon>Eukaryota</taxon>
        <taxon>Viridiplantae</taxon>
        <taxon>Streptophyta</taxon>
        <taxon>Embryophyta</taxon>
        <taxon>Tracheophyta</taxon>
        <taxon>Spermatophyta</taxon>
        <taxon>Magnoliopsida</taxon>
        <taxon>eudicotyledons</taxon>
        <taxon>Gunneridae</taxon>
        <taxon>Pentapetalae</taxon>
        <taxon>rosids</taxon>
        <taxon>malvids</taxon>
        <taxon>Myrtales</taxon>
        <taxon>Myrtaceae</taxon>
        <taxon>Myrtoideae</taxon>
        <taxon>Eucalypteae</taxon>
        <taxon>Eucalyptus</taxon>
    </lineage>
</organism>
<dbReference type="Gramene" id="KCW44866">
    <property type="protein sequence ID" value="KCW44866"/>
    <property type="gene ID" value="EUGRSUZ_L01554"/>
</dbReference>
<proteinExistence type="predicted"/>
<dbReference type="PANTHER" id="PTHR37610:SF38">
    <property type="entry name" value="RETROTRANSPOSON COPIA-LIKE N-TERMINAL DOMAIN-CONTAINING PROTEIN"/>
    <property type="match status" value="1"/>
</dbReference>
<dbReference type="AlphaFoldDB" id="A0A058ZU30"/>
<dbReference type="Proteomes" id="UP000030711">
    <property type="component" value="Unassembled WGS sequence"/>
</dbReference>
<feature type="non-terminal residue" evidence="2">
    <location>
        <position position="155"/>
    </location>
</feature>
<reference evidence="1" key="3">
    <citation type="submission" date="2023-04" db="EMBL/GenBank/DDBJ databases">
        <title>WGS assembly of Eucalyptus grandis.</title>
        <authorList>
            <person name="Myburg A."/>
            <person name="Grattapaglia D."/>
            <person name="Tuskan G."/>
            <person name="Hellsten U."/>
            <person name="Hayes R."/>
            <person name="Grimwood J."/>
            <person name="Jenkins J."/>
            <person name="Lindquist E."/>
            <person name="Tice H."/>
            <person name="Bauer D."/>
            <person name="Goodstein D."/>
            <person name="Dubchak I."/>
            <person name="Poliakov A."/>
            <person name="Mizrachi E."/>
            <person name="Kullan A."/>
            <person name="Hussey S."/>
            <person name="Pinard D."/>
            <person name="Van D."/>
            <person name="Singh P."/>
            <person name="Van J."/>
            <person name="Silva-Junior O."/>
            <person name="Togawa R."/>
            <person name="Pappas M."/>
            <person name="Faria D."/>
            <person name="Sansaloni C."/>
            <person name="Petroli C."/>
            <person name="Yang X."/>
            <person name="Ranjan P."/>
            <person name="Tschaplinski T."/>
            <person name="Ye C."/>
            <person name="Li T."/>
            <person name="Sterck L."/>
            <person name="Vanneste K."/>
            <person name="Murat F."/>
            <person name="Soler M."/>
            <person name="Clemente H."/>
            <person name="Saidi N."/>
            <person name="Cassan-Wang H."/>
            <person name="Dunand C."/>
            <person name="Hefer C."/>
            <person name="Bornberg-Bauer E."/>
            <person name="Kersting A."/>
            <person name="Vining K."/>
            <person name="Amarasinghe V."/>
            <person name="Ranik M."/>
            <person name="Naithani S."/>
            <person name="Elser J."/>
            <person name="Boyd A."/>
            <person name="Liston A."/>
            <person name="Spatafora J."/>
            <person name="Dharmwardhana P."/>
            <person name="Raja R."/>
            <person name="Sullivan C."/>
            <person name="Romanel E."/>
            <person name="Alves-Ferreira M."/>
            <person name="Kulheim C."/>
            <person name="Foley W."/>
            <person name="Carocha V."/>
            <person name="Paiva J."/>
            <person name="Kudrna D."/>
            <person name="Brommonschenkel S."/>
            <person name="Pasquali G."/>
            <person name="Byrne M."/>
            <person name="Rigault P."/>
            <person name="Tibbits J."/>
            <person name="Spokevicius A."/>
            <person name="Jones R."/>
            <person name="Steane D."/>
            <person name="Vaillancourt R."/>
            <person name="Potts B."/>
            <person name="Joubert F."/>
            <person name="Barry K."/>
            <person name="Pappas G."/>
            <person name="Strauss S."/>
            <person name="Jaiswal P."/>
            <person name="Grima-Pettenati J."/>
            <person name="Salse J."/>
            <person name="Van D."/>
            <person name="Rokhsar D."/>
            <person name="Schmutz J."/>
        </authorList>
    </citation>
    <scope>NUCLEOTIDE SEQUENCE</scope>
    <source>
        <tissue evidence="1">Leaf extractions</tissue>
    </source>
</reference>
<evidence type="ECO:0000313" key="2">
    <source>
        <dbReference type="EMBL" id="KCW44866.1"/>
    </source>
</evidence>
<reference evidence="2" key="1">
    <citation type="submission" date="2013-07" db="EMBL/GenBank/DDBJ databases">
        <title>The genome of Eucalyptus grandis.</title>
        <authorList>
            <person name="Schmutz J."/>
            <person name="Hayes R."/>
            <person name="Myburg A."/>
            <person name="Tuskan G."/>
            <person name="Grattapaglia D."/>
            <person name="Rokhsar D.S."/>
        </authorList>
    </citation>
    <scope>NUCLEOTIDE SEQUENCE</scope>
    <source>
        <tissue evidence="2">Leaf extractions</tissue>
    </source>
</reference>
<dbReference type="PANTHER" id="PTHR37610">
    <property type="entry name" value="CCHC-TYPE DOMAIN-CONTAINING PROTEIN"/>
    <property type="match status" value="1"/>
</dbReference>
<accession>A0A058ZU30</accession>
<dbReference type="EMBL" id="KK199011">
    <property type="protein sequence ID" value="KCW44866.1"/>
    <property type="molecule type" value="Genomic_DNA"/>
</dbReference>
<gene>
    <name evidence="2" type="ORF">EUGRSUZ_L01554</name>
</gene>
<evidence type="ECO:0000313" key="3">
    <source>
        <dbReference type="Proteomes" id="UP000030711"/>
    </source>
</evidence>
<keyword evidence="3" id="KW-1185">Reference proteome</keyword>
<dbReference type="EMBL" id="MU848495">
    <property type="protein sequence ID" value="KAK2632435.1"/>
    <property type="molecule type" value="Genomic_DNA"/>
</dbReference>
<sequence>MYISGNDKFGYINGDFPPPLPIDHNFRNWKTDDNTVKGWLINSMDSALIGNLIHFPTAKAVLDSVATVFIDGTDVSQASGPTEKYYNDLRGLWREVDFRRPNLMTCPRDIERYNALVQEDHVYHFLDGLDDRLDKVRANVLQMHPFLTVEQAHAR</sequence>
<dbReference type="InParanoid" id="A0A058ZU30"/>